<sequence length="613" mass="69327">MKNKITDKPTIRTDHYRRRNRQGYLSVLLFVLCQLSAAIWLTACTDDVAPADEQTAGSPVELTVRVAGHVQSRATTDNTWDGGEEVGVRLDGKCYKYIAGANGKLTIALGEEIPRWSGPNDKKTVVAWYPYSDKLPETFTMEKKQREDENYYKSDFLLAKEARISFGNPEITFRHLPAKVVVNVKAGDGVAEADMSNLRVSIHNHFSDELHLTKFTSGKINPTDGTVEPLPDGVHEDSLYMNALPRPASGFIKSFRALLVPQTLTKGVPFFKFYTIQQGWFYYTPQSDGELSLEPGKKYVYNITVMKDGLSVVRYEDVDEWNTEEKDIYRKETQTGYRAQDLKPFDYYYSDGTWSDGGYRRYTDGTEGWLDIAPTEGKKVIGIVFQADKNRMSQAEKSKGWERGYAVSVTVCGDHPLALWNQWEWGVGGSNIADMENDALTTFIACKNFIFGYEATRKVINEVGKGEVEALKDTKYEAFYQACQYGKTDYTKPYAAPENSSGWYLPSVGQWWDIVENLFGCKLEAPAGAPDESAYKGQDKPYVKKNIKTQLNWIPGAQNFTAAYWTSSIYDKDYAWHVGFEEKNAEFVTKKDTISLSRGNKEITCRVRAVIAF</sequence>
<protein>
    <recommendedName>
        <fullName evidence="4">Fimbrillin family protein</fullName>
    </recommendedName>
</protein>
<dbReference type="AlphaFoldDB" id="A0A139LI02"/>
<keyword evidence="1" id="KW-0472">Membrane</keyword>
<dbReference type="CDD" id="cd13120">
    <property type="entry name" value="BF2867_like_N"/>
    <property type="match status" value="1"/>
</dbReference>
<dbReference type="InterPro" id="IPR042278">
    <property type="entry name" value="Mfa-like_1_N"/>
</dbReference>
<reference evidence="2 3" key="1">
    <citation type="submission" date="2016-02" db="EMBL/GenBank/DDBJ databases">
        <authorList>
            <person name="Wen L."/>
            <person name="He K."/>
            <person name="Yang H."/>
        </authorList>
    </citation>
    <scope>NUCLEOTIDE SEQUENCE [LARGE SCALE GENOMIC DNA]</scope>
    <source>
        <strain evidence="2 3">KLE1704</strain>
    </source>
</reference>
<dbReference type="InterPro" id="IPR025049">
    <property type="entry name" value="Mfa-like_1"/>
</dbReference>
<gene>
    <name evidence="2" type="ORF">HMPREF2531_02248</name>
</gene>
<dbReference type="Pfam" id="PF13149">
    <property type="entry name" value="Mfa_like_1"/>
    <property type="match status" value="1"/>
</dbReference>
<name>A0A139LI02_9BACE</name>
<evidence type="ECO:0000313" key="2">
    <source>
        <dbReference type="EMBL" id="KXT51076.1"/>
    </source>
</evidence>
<dbReference type="PATRIC" id="fig|329854.7.peg.2291"/>
<dbReference type="CDD" id="cd13121">
    <property type="entry name" value="BF2867_like_C"/>
    <property type="match status" value="1"/>
</dbReference>
<accession>A0A139LI02</accession>
<keyword evidence="1" id="KW-0812">Transmembrane</keyword>
<dbReference type="EMBL" id="LTDF01000078">
    <property type="protein sequence ID" value="KXT51076.1"/>
    <property type="molecule type" value="Genomic_DNA"/>
</dbReference>
<evidence type="ECO:0008006" key="4">
    <source>
        <dbReference type="Google" id="ProtNLM"/>
    </source>
</evidence>
<evidence type="ECO:0000256" key="1">
    <source>
        <dbReference type="SAM" id="Phobius"/>
    </source>
</evidence>
<evidence type="ECO:0000313" key="3">
    <source>
        <dbReference type="Proteomes" id="UP000070319"/>
    </source>
</evidence>
<feature type="transmembrane region" description="Helical" evidence="1">
    <location>
        <begin position="21"/>
        <end position="41"/>
    </location>
</feature>
<keyword evidence="1" id="KW-1133">Transmembrane helix</keyword>
<dbReference type="Gene3D" id="2.60.40.2630">
    <property type="match status" value="1"/>
</dbReference>
<proteinExistence type="predicted"/>
<comment type="caution">
    <text evidence="2">The sequence shown here is derived from an EMBL/GenBank/DDBJ whole genome shotgun (WGS) entry which is preliminary data.</text>
</comment>
<organism evidence="2">
    <name type="scientific">Bacteroides intestinalis</name>
    <dbReference type="NCBI Taxonomy" id="329854"/>
    <lineage>
        <taxon>Bacteria</taxon>
        <taxon>Pseudomonadati</taxon>
        <taxon>Bacteroidota</taxon>
        <taxon>Bacteroidia</taxon>
        <taxon>Bacteroidales</taxon>
        <taxon>Bacteroidaceae</taxon>
        <taxon>Bacteroides</taxon>
    </lineage>
</organism>
<dbReference type="Gene3D" id="2.60.40.2620">
    <property type="entry name" value="Fimbrillin-like"/>
    <property type="match status" value="1"/>
</dbReference>
<dbReference type="Proteomes" id="UP000070319">
    <property type="component" value="Unassembled WGS sequence"/>
</dbReference>